<dbReference type="EMBL" id="MVHZ01000002">
    <property type="protein sequence ID" value="ORB04013.1"/>
    <property type="molecule type" value="Genomic_DNA"/>
</dbReference>
<organism evidence="1 2">
    <name type="scientific">Mycolicibacter minnesotensis</name>
    <dbReference type="NCBI Taxonomy" id="1118379"/>
    <lineage>
        <taxon>Bacteria</taxon>
        <taxon>Bacillati</taxon>
        <taxon>Actinomycetota</taxon>
        <taxon>Actinomycetes</taxon>
        <taxon>Mycobacteriales</taxon>
        <taxon>Mycobacteriaceae</taxon>
        <taxon>Mycolicibacter</taxon>
    </lineage>
</organism>
<evidence type="ECO:0000313" key="1">
    <source>
        <dbReference type="EMBL" id="ORB04013.1"/>
    </source>
</evidence>
<sequence>MVRKLERGTQDVKPHSSEVDCYFQVVDDADGTRLLHLSTFGSDGRASAPKSSQSIQIDEEMAHQLVALLVETFPRAQPDVLRGEA</sequence>
<dbReference type="Proteomes" id="UP000192320">
    <property type="component" value="Unassembled WGS sequence"/>
</dbReference>
<evidence type="ECO:0000313" key="2">
    <source>
        <dbReference type="Proteomes" id="UP000192320"/>
    </source>
</evidence>
<comment type="caution">
    <text evidence="1">The sequence shown here is derived from an EMBL/GenBank/DDBJ whole genome shotgun (WGS) entry which is preliminary data.</text>
</comment>
<keyword evidence="2" id="KW-1185">Reference proteome</keyword>
<proteinExistence type="predicted"/>
<reference evidence="1 2" key="1">
    <citation type="submission" date="2017-02" db="EMBL/GenBank/DDBJ databases">
        <title>The new phylogeny of genus Mycobacterium.</title>
        <authorList>
            <person name="Tortoli E."/>
            <person name="Trovato A."/>
            <person name="Cirillo D.M."/>
        </authorList>
    </citation>
    <scope>NUCLEOTIDE SEQUENCE [LARGE SCALE GENOMIC DNA]</scope>
    <source>
        <strain evidence="1 2">DSM 45633</strain>
    </source>
</reference>
<accession>A0AA91RNR1</accession>
<name>A0AA91RNR1_9MYCO</name>
<gene>
    <name evidence="1" type="ORF">BST33_03200</name>
</gene>
<dbReference type="AlphaFoldDB" id="A0AA91RNR1"/>
<protein>
    <submittedName>
        <fullName evidence="1">Uncharacterized protein</fullName>
    </submittedName>
</protein>